<keyword evidence="2" id="KW-1185">Reference proteome</keyword>
<evidence type="ECO:0000313" key="1">
    <source>
        <dbReference type="EMBL" id="MDM8199921.1"/>
    </source>
</evidence>
<accession>A0ABT7UM19</accession>
<organism evidence="1 2">
    <name type="scientific">Allofournierella massiliensis</name>
    <dbReference type="NCBI Taxonomy" id="1650663"/>
    <lineage>
        <taxon>Bacteria</taxon>
        <taxon>Bacillati</taxon>
        <taxon>Bacillota</taxon>
        <taxon>Clostridia</taxon>
        <taxon>Eubacteriales</taxon>
        <taxon>Oscillospiraceae</taxon>
        <taxon>Allofournierella</taxon>
    </lineage>
</organism>
<protein>
    <recommendedName>
        <fullName evidence="3">Flagellar protein FliS</fullName>
    </recommendedName>
</protein>
<sequence>MFEQYEEAVLLFCKSQGSSIEALVRELIQHKVTETVLFFERIGARPVDQHALELLMQSQFYFFRQLLESGYEKEEAASCMKTVQDFMASGWKQLFEQLTDADTMRVDP</sequence>
<name>A0ABT7UM19_9FIRM</name>
<comment type="caution">
    <text evidence="1">The sequence shown here is derived from an EMBL/GenBank/DDBJ whole genome shotgun (WGS) entry which is preliminary data.</text>
</comment>
<dbReference type="EMBL" id="JAUDCL010000001">
    <property type="protein sequence ID" value="MDM8199921.1"/>
    <property type="molecule type" value="Genomic_DNA"/>
</dbReference>
<dbReference type="Proteomes" id="UP001529380">
    <property type="component" value="Unassembled WGS sequence"/>
</dbReference>
<evidence type="ECO:0008006" key="3">
    <source>
        <dbReference type="Google" id="ProtNLM"/>
    </source>
</evidence>
<dbReference type="RefSeq" id="WP_289598635.1">
    <property type="nucleotide sequence ID" value="NZ_JAUDCL010000001.1"/>
</dbReference>
<evidence type="ECO:0000313" key="2">
    <source>
        <dbReference type="Proteomes" id="UP001529380"/>
    </source>
</evidence>
<reference evidence="1 2" key="1">
    <citation type="submission" date="2023-06" db="EMBL/GenBank/DDBJ databases">
        <title>Identification and characterization of horizontal gene transfer across gut microbiota members of farm animals based on homology search.</title>
        <authorList>
            <person name="Schwarzerova J."/>
            <person name="Nykrynova M."/>
            <person name="Jureckova K."/>
            <person name="Cejkova D."/>
            <person name="Rychlik I."/>
        </authorList>
    </citation>
    <scope>NUCLEOTIDE SEQUENCE [LARGE SCALE GENOMIC DNA]</scope>
    <source>
        <strain evidence="1 2">ET340</strain>
    </source>
</reference>
<proteinExistence type="predicted"/>
<gene>
    <name evidence="1" type="ORF">QUW08_01170</name>
</gene>